<dbReference type="AlphaFoldDB" id="A0A645EE92"/>
<reference evidence="3" key="1">
    <citation type="submission" date="2019-08" db="EMBL/GenBank/DDBJ databases">
        <authorList>
            <person name="Kucharzyk K."/>
            <person name="Murdoch R.W."/>
            <person name="Higgins S."/>
            <person name="Loffler F."/>
        </authorList>
    </citation>
    <scope>NUCLEOTIDE SEQUENCE</scope>
</reference>
<keyword evidence="3" id="KW-0489">Methyltransferase</keyword>
<dbReference type="GO" id="GO:0008168">
    <property type="term" value="F:methyltransferase activity"/>
    <property type="evidence" value="ECO:0007669"/>
    <property type="project" value="UniProtKB-KW"/>
</dbReference>
<dbReference type="Gene3D" id="3.40.50.150">
    <property type="entry name" value="Vaccinia Virus protein VP39"/>
    <property type="match status" value="1"/>
</dbReference>
<dbReference type="Pfam" id="PF13649">
    <property type="entry name" value="Methyltransf_25"/>
    <property type="match status" value="1"/>
</dbReference>
<evidence type="ECO:0000313" key="3">
    <source>
        <dbReference type="EMBL" id="MPN00087.1"/>
    </source>
</evidence>
<dbReference type="GO" id="GO:0032259">
    <property type="term" value="P:methylation"/>
    <property type="evidence" value="ECO:0007669"/>
    <property type="project" value="UniProtKB-KW"/>
</dbReference>
<comment type="caution">
    <text evidence="3">The sequence shown here is derived from an EMBL/GenBank/DDBJ whole genome shotgun (WGS) entry which is preliminary data.</text>
</comment>
<dbReference type="PANTHER" id="PTHR43861">
    <property type="entry name" value="TRANS-ACONITATE 2-METHYLTRANSFERASE-RELATED"/>
    <property type="match status" value="1"/>
</dbReference>
<gene>
    <name evidence="3" type="primary">cmoA_9</name>
    <name evidence="3" type="ORF">SDC9_147281</name>
</gene>
<feature type="domain" description="Methyltransferase" evidence="2">
    <location>
        <begin position="41"/>
        <end position="137"/>
    </location>
</feature>
<dbReference type="InterPro" id="IPR041698">
    <property type="entry name" value="Methyltransf_25"/>
</dbReference>
<dbReference type="CDD" id="cd02440">
    <property type="entry name" value="AdoMet_MTases"/>
    <property type="match status" value="1"/>
</dbReference>
<dbReference type="EC" id="2.1.1.-" evidence="3"/>
<evidence type="ECO:0000259" key="2">
    <source>
        <dbReference type="Pfam" id="PF13649"/>
    </source>
</evidence>
<accession>A0A645EE92</accession>
<dbReference type="SUPFAM" id="SSF53335">
    <property type="entry name" value="S-adenosyl-L-methionine-dependent methyltransferases"/>
    <property type="match status" value="1"/>
</dbReference>
<proteinExistence type="predicted"/>
<dbReference type="EMBL" id="VSSQ01046135">
    <property type="protein sequence ID" value="MPN00087.1"/>
    <property type="molecule type" value="Genomic_DNA"/>
</dbReference>
<name>A0A645EE92_9ZZZZ</name>
<sequence>MAGYHGFAYFYDELNGEADYDALHQYIVSVFKNSGLPGNIVADLGCGTGELTLRLAGSGYDMIAIDASADMLSVLQNKLMQQPGPQVLLVCQDLTELDLYGGLHGAVCTFDTLNHIGPFCEMQKVLERVALFLEPGGIFIFDVNTPYKHTDILANETFVLEDDDAVCVWQNTHEPAKMRTQISLRITADDEETTETFYEYYCAPEQLVQACASVGLAVQSVLDGETFAEPAPETQRLIFVAKKE</sequence>
<organism evidence="3">
    <name type="scientific">bioreactor metagenome</name>
    <dbReference type="NCBI Taxonomy" id="1076179"/>
    <lineage>
        <taxon>unclassified sequences</taxon>
        <taxon>metagenomes</taxon>
        <taxon>ecological metagenomes</taxon>
    </lineage>
</organism>
<dbReference type="Gene3D" id="2.20.25.110">
    <property type="entry name" value="S-adenosyl-L-methionine-dependent methyltransferases"/>
    <property type="match status" value="1"/>
</dbReference>
<dbReference type="InterPro" id="IPR029063">
    <property type="entry name" value="SAM-dependent_MTases_sf"/>
</dbReference>
<protein>
    <submittedName>
        <fullName evidence="3">tRNA (Cmo5U34)-methyltransferase</fullName>
        <ecNumber evidence="3">2.1.1.-</ecNumber>
    </submittedName>
</protein>
<evidence type="ECO:0000256" key="1">
    <source>
        <dbReference type="ARBA" id="ARBA00022679"/>
    </source>
</evidence>
<keyword evidence="1 3" id="KW-0808">Transferase</keyword>